<name>A0A7W0CB51_9BACT</name>
<organism evidence="2 3">
    <name type="scientific">Desulfosalsimonas propionicica</name>
    <dbReference type="NCBI Taxonomy" id="332175"/>
    <lineage>
        <taxon>Bacteria</taxon>
        <taxon>Pseudomonadati</taxon>
        <taxon>Thermodesulfobacteriota</taxon>
        <taxon>Desulfobacteria</taxon>
        <taxon>Desulfobacterales</taxon>
        <taxon>Desulfosalsimonadaceae</taxon>
        <taxon>Desulfosalsimonas</taxon>
    </lineage>
</organism>
<dbReference type="AlphaFoldDB" id="A0A7W0CB51"/>
<dbReference type="EMBL" id="JACDUS010000010">
    <property type="protein sequence ID" value="MBA2882506.1"/>
    <property type="molecule type" value="Genomic_DNA"/>
</dbReference>
<protein>
    <submittedName>
        <fullName evidence="2">Putative phosphoribosyltransferase</fullName>
    </submittedName>
</protein>
<sequence>MTEKIISLPELAEKRLVFRSRQHAGQVLGQMLQKEAWSDAIVLAVPAGGVPVGQVVAQQLGAAFDVAVVSKITLPWNTEAGYGAIAFDGSMRFNEMLLARLNLTNQQMKEGIAETKEKVSRRSRTLRGQRPFPDLSDRSAILVDDGLASGFTMFCAIDAVKKAGARQVFVAVPTAHRQAAEAAAEKVDRLYCANIRSGRSFAVAEAYELWTDVSEQELMEMMNNPGDRV</sequence>
<dbReference type="RefSeq" id="WP_220128400.1">
    <property type="nucleotide sequence ID" value="NZ_JACDUS010000010.1"/>
</dbReference>
<dbReference type="SUPFAM" id="SSF53271">
    <property type="entry name" value="PRTase-like"/>
    <property type="match status" value="1"/>
</dbReference>
<keyword evidence="3" id="KW-1185">Reference proteome</keyword>
<dbReference type="Gene3D" id="3.30.1310.20">
    <property type="entry name" value="PRTase-like"/>
    <property type="match status" value="1"/>
</dbReference>
<dbReference type="Pfam" id="PF00156">
    <property type="entry name" value="Pribosyltran"/>
    <property type="match status" value="1"/>
</dbReference>
<dbReference type="InterPro" id="IPR000836">
    <property type="entry name" value="PRTase_dom"/>
</dbReference>
<keyword evidence="2" id="KW-0328">Glycosyltransferase</keyword>
<evidence type="ECO:0000313" key="2">
    <source>
        <dbReference type="EMBL" id="MBA2882506.1"/>
    </source>
</evidence>
<comment type="caution">
    <text evidence="2">The sequence shown here is derived from an EMBL/GenBank/DDBJ whole genome shotgun (WGS) entry which is preliminary data.</text>
</comment>
<gene>
    <name evidence="2" type="ORF">HNR65_002858</name>
</gene>
<evidence type="ECO:0000259" key="1">
    <source>
        <dbReference type="Pfam" id="PF00156"/>
    </source>
</evidence>
<dbReference type="CDD" id="cd06223">
    <property type="entry name" value="PRTases_typeI"/>
    <property type="match status" value="1"/>
</dbReference>
<reference evidence="2 3" key="1">
    <citation type="submission" date="2020-07" db="EMBL/GenBank/DDBJ databases">
        <title>Genomic Encyclopedia of Type Strains, Phase IV (KMG-IV): sequencing the most valuable type-strain genomes for metagenomic binning, comparative biology and taxonomic classification.</title>
        <authorList>
            <person name="Goeker M."/>
        </authorList>
    </citation>
    <scope>NUCLEOTIDE SEQUENCE [LARGE SCALE GENOMIC DNA]</scope>
    <source>
        <strain evidence="2 3">DSM 17721</strain>
    </source>
</reference>
<evidence type="ECO:0000313" key="3">
    <source>
        <dbReference type="Proteomes" id="UP000525298"/>
    </source>
</evidence>
<dbReference type="Gene3D" id="3.40.50.2020">
    <property type="match status" value="1"/>
</dbReference>
<dbReference type="InterPro" id="IPR029057">
    <property type="entry name" value="PRTase-like"/>
</dbReference>
<proteinExistence type="predicted"/>
<dbReference type="GO" id="GO:0016757">
    <property type="term" value="F:glycosyltransferase activity"/>
    <property type="evidence" value="ECO:0007669"/>
    <property type="project" value="UniProtKB-KW"/>
</dbReference>
<dbReference type="Proteomes" id="UP000525298">
    <property type="component" value="Unassembled WGS sequence"/>
</dbReference>
<keyword evidence="2" id="KW-0808">Transferase</keyword>
<feature type="domain" description="Phosphoribosyltransferase" evidence="1">
    <location>
        <begin position="115"/>
        <end position="194"/>
    </location>
</feature>
<accession>A0A7W0CB51</accession>